<accession>A0A1V9YK66</accession>
<dbReference type="GO" id="GO:0003676">
    <property type="term" value="F:nucleic acid binding"/>
    <property type="evidence" value="ECO:0007669"/>
    <property type="project" value="InterPro"/>
</dbReference>
<evidence type="ECO:0000313" key="2">
    <source>
        <dbReference type="EMBL" id="OQR86056.1"/>
    </source>
</evidence>
<keyword evidence="3" id="KW-1185">Reference proteome</keyword>
<gene>
    <name evidence="2" type="ORF">ACHHYP_20516</name>
</gene>
<reference evidence="2 3" key="1">
    <citation type="journal article" date="2014" name="Genome Biol. Evol.">
        <title>The secreted proteins of Achlya hypogyna and Thraustotheca clavata identify the ancestral oomycete secretome and reveal gene acquisitions by horizontal gene transfer.</title>
        <authorList>
            <person name="Misner I."/>
            <person name="Blouin N."/>
            <person name="Leonard G."/>
            <person name="Richards T.A."/>
            <person name="Lane C.E."/>
        </authorList>
    </citation>
    <scope>NUCLEOTIDE SEQUENCE [LARGE SCALE GENOMIC DNA]</scope>
    <source>
        <strain evidence="2 3">ATCC 48635</strain>
    </source>
</reference>
<dbReference type="InterPro" id="IPR036397">
    <property type="entry name" value="RNaseH_sf"/>
</dbReference>
<protein>
    <recommendedName>
        <fullName evidence="4">Tc1-like transposase DDE domain-containing protein</fullName>
    </recommendedName>
</protein>
<sequence>MKFKLGLVNVKAELLELARLHREPPRYTCTEIAKGWGHRILFTPPYHPELQPIEVIWAVGKNWNAQSPATTMRELGEKIEFAFKNHVQLRTWIGTLRKVQRVEDKYFSMLDSSEVVDETGGSESKDEDSSAVLFAADQE</sequence>
<dbReference type="OrthoDB" id="74500at2759"/>
<dbReference type="PANTHER" id="PTHR33939:SF1">
    <property type="entry name" value="DUF4371 DOMAIN-CONTAINING PROTEIN"/>
    <property type="match status" value="1"/>
</dbReference>
<feature type="region of interest" description="Disordered" evidence="1">
    <location>
        <begin position="115"/>
        <end position="139"/>
    </location>
</feature>
<dbReference type="Proteomes" id="UP000243579">
    <property type="component" value="Unassembled WGS sequence"/>
</dbReference>
<evidence type="ECO:0000256" key="1">
    <source>
        <dbReference type="SAM" id="MobiDB-lite"/>
    </source>
</evidence>
<organism evidence="2 3">
    <name type="scientific">Achlya hypogyna</name>
    <name type="common">Oomycete</name>
    <name type="synonym">Protoachlya hypogyna</name>
    <dbReference type="NCBI Taxonomy" id="1202772"/>
    <lineage>
        <taxon>Eukaryota</taxon>
        <taxon>Sar</taxon>
        <taxon>Stramenopiles</taxon>
        <taxon>Oomycota</taxon>
        <taxon>Saprolegniomycetes</taxon>
        <taxon>Saprolegniales</taxon>
        <taxon>Achlyaceae</taxon>
        <taxon>Achlya</taxon>
    </lineage>
</organism>
<dbReference type="EMBL" id="JNBR01001537">
    <property type="protein sequence ID" value="OQR86056.1"/>
    <property type="molecule type" value="Genomic_DNA"/>
</dbReference>
<name>A0A1V9YK66_ACHHY</name>
<dbReference type="Gene3D" id="3.30.420.10">
    <property type="entry name" value="Ribonuclease H-like superfamily/Ribonuclease H"/>
    <property type="match status" value="1"/>
</dbReference>
<proteinExistence type="predicted"/>
<dbReference type="AlphaFoldDB" id="A0A1V9YK66"/>
<comment type="caution">
    <text evidence="2">The sequence shown here is derived from an EMBL/GenBank/DDBJ whole genome shotgun (WGS) entry which is preliminary data.</text>
</comment>
<evidence type="ECO:0008006" key="4">
    <source>
        <dbReference type="Google" id="ProtNLM"/>
    </source>
</evidence>
<evidence type="ECO:0000313" key="3">
    <source>
        <dbReference type="Proteomes" id="UP000243579"/>
    </source>
</evidence>
<dbReference type="PANTHER" id="PTHR33939">
    <property type="entry name" value="PROTEIN CBG22215"/>
    <property type="match status" value="1"/>
</dbReference>